<sequence>MRKLILPVLAVCIGFTAILSSCSSPGKSAKISSKTGAQYNAKRPGSLQVSGKTKPTPGPGLVHIEGGTFVMGGSNIDDIGFDYAAPKRRVTVATFYMDETEVSNVDWLEYLNWIKEVPADPRWYYEALPDTLVWRSPLAYNEPYVNNYLRHPAYQEYPVVGVTWEQAMAYCDWRTNIVNENILRNKGVLNDWKTYATAKSGVTGKGGAAATGKGGTPAKVSTDPFDLDLYLNGQYDDKGKGAPKDLNPKPGAAGAVGASGKPSASEKNQRFARIEDGVFTPGRYRLPTEAEWEYAALSLIGTANNNIVNNSKTYPWYGLGIRSPGKSTRGLIYANFKRGEGDNMGVAGYLNDGADITAPVKKYLPNDFGLYNMAGNVSEWVLDTYRQLTFDKVEDFSPFRGNDFENNEYDTNGKIQTIGKTNVPKKTKATSGKKDPYDKQANKYGNITEASPSTPDAIDTTKMPALKPSFDADERGALDPQNLDLYGKITLVNDRSKVFKGGSWNDRAYWLNPGTRRYLDQGEASSEIGFRCAMSSVGDPQINKKSTPQFKQPKSRVGFKGK</sequence>
<feature type="compositionally biased region" description="Polar residues" evidence="1">
    <location>
        <begin position="543"/>
        <end position="552"/>
    </location>
</feature>
<dbReference type="Pfam" id="PF03781">
    <property type="entry name" value="FGE-sulfatase"/>
    <property type="match status" value="1"/>
</dbReference>
<dbReference type="InterPro" id="IPR016187">
    <property type="entry name" value="CTDL_fold"/>
</dbReference>
<feature type="compositionally biased region" description="Polar residues" evidence="1">
    <location>
        <begin position="443"/>
        <end position="454"/>
    </location>
</feature>
<evidence type="ECO:0000256" key="1">
    <source>
        <dbReference type="SAM" id="MobiDB-lite"/>
    </source>
</evidence>
<keyword evidence="4" id="KW-0449">Lipoprotein</keyword>
<feature type="compositionally biased region" description="Basic and acidic residues" evidence="1">
    <location>
        <begin position="238"/>
        <end position="247"/>
    </location>
</feature>
<dbReference type="EMBL" id="SWBP01000001">
    <property type="protein sequence ID" value="TKC00487.1"/>
    <property type="molecule type" value="Genomic_DNA"/>
</dbReference>
<name>A0A4U1C7U8_9SPHI</name>
<dbReference type="PANTHER" id="PTHR23150">
    <property type="entry name" value="SULFATASE MODIFYING FACTOR 1, 2"/>
    <property type="match status" value="1"/>
</dbReference>
<evidence type="ECO:0000313" key="4">
    <source>
        <dbReference type="EMBL" id="TKC00487.1"/>
    </source>
</evidence>
<dbReference type="RefSeq" id="WP_136824696.1">
    <property type="nucleotide sequence ID" value="NZ_SWBP01000001.1"/>
</dbReference>
<comment type="caution">
    <text evidence="4">The sequence shown here is derived from an EMBL/GenBank/DDBJ whole genome shotgun (WGS) entry which is preliminary data.</text>
</comment>
<dbReference type="InterPro" id="IPR005532">
    <property type="entry name" value="SUMF_dom"/>
</dbReference>
<dbReference type="InterPro" id="IPR042095">
    <property type="entry name" value="SUMF_sf"/>
</dbReference>
<dbReference type="Gene3D" id="3.90.1580.10">
    <property type="entry name" value="paralog of FGE (formylglycine-generating enzyme)"/>
    <property type="match status" value="1"/>
</dbReference>
<evidence type="ECO:0000313" key="5">
    <source>
        <dbReference type="Proteomes" id="UP000308181"/>
    </source>
</evidence>
<keyword evidence="2" id="KW-0732">Signal</keyword>
<organism evidence="4 5">
    <name type="scientific">Pedobacter cryophilus</name>
    <dbReference type="NCBI Taxonomy" id="2571271"/>
    <lineage>
        <taxon>Bacteria</taxon>
        <taxon>Pseudomonadati</taxon>
        <taxon>Bacteroidota</taxon>
        <taxon>Sphingobacteriia</taxon>
        <taxon>Sphingobacteriales</taxon>
        <taxon>Sphingobacteriaceae</taxon>
        <taxon>Pedobacter</taxon>
    </lineage>
</organism>
<reference evidence="4 5" key="1">
    <citation type="submission" date="2019-04" db="EMBL/GenBank/DDBJ databases">
        <title>Pedobacter sp. AR-3-17 sp. nov., isolated from Arctic soil.</title>
        <authorList>
            <person name="Dahal R.H."/>
            <person name="Kim D.-U."/>
        </authorList>
    </citation>
    <scope>NUCLEOTIDE SEQUENCE [LARGE SCALE GENOMIC DNA]</scope>
    <source>
        <strain evidence="4 5">AR-3-17</strain>
    </source>
</reference>
<keyword evidence="5" id="KW-1185">Reference proteome</keyword>
<feature type="region of interest" description="Disordered" evidence="1">
    <location>
        <begin position="238"/>
        <end position="268"/>
    </location>
</feature>
<dbReference type="InterPro" id="IPR051043">
    <property type="entry name" value="Sulfatase_Mod_Factor_Kinase"/>
</dbReference>
<feature type="domain" description="Sulfatase-modifying factor enzyme-like" evidence="3">
    <location>
        <begin position="59"/>
        <end position="395"/>
    </location>
</feature>
<accession>A0A4U1C7U8</accession>
<feature type="compositionally biased region" description="Basic residues" evidence="1">
    <location>
        <begin position="553"/>
        <end position="562"/>
    </location>
</feature>
<dbReference type="AlphaFoldDB" id="A0A4U1C7U8"/>
<feature type="region of interest" description="Disordered" evidence="1">
    <location>
        <begin position="423"/>
        <end position="456"/>
    </location>
</feature>
<feature type="signal peptide" evidence="2">
    <location>
        <begin position="1"/>
        <end position="23"/>
    </location>
</feature>
<feature type="compositionally biased region" description="Basic and acidic residues" evidence="1">
    <location>
        <begin position="432"/>
        <end position="441"/>
    </location>
</feature>
<evidence type="ECO:0000259" key="3">
    <source>
        <dbReference type="Pfam" id="PF03781"/>
    </source>
</evidence>
<dbReference type="GO" id="GO:0120147">
    <property type="term" value="F:formylglycine-generating oxidase activity"/>
    <property type="evidence" value="ECO:0007669"/>
    <property type="project" value="TreeGrafter"/>
</dbReference>
<feature type="chain" id="PRO_5020721056" evidence="2">
    <location>
        <begin position="24"/>
        <end position="562"/>
    </location>
</feature>
<dbReference type="PROSITE" id="PS51257">
    <property type="entry name" value="PROKAR_LIPOPROTEIN"/>
    <property type="match status" value="1"/>
</dbReference>
<dbReference type="SUPFAM" id="SSF56436">
    <property type="entry name" value="C-type lectin-like"/>
    <property type="match status" value="1"/>
</dbReference>
<dbReference type="Proteomes" id="UP000308181">
    <property type="component" value="Unassembled WGS sequence"/>
</dbReference>
<dbReference type="PANTHER" id="PTHR23150:SF19">
    <property type="entry name" value="FORMYLGLYCINE-GENERATING ENZYME"/>
    <property type="match status" value="1"/>
</dbReference>
<gene>
    <name evidence="4" type="ORF">FA046_02060</name>
</gene>
<dbReference type="OrthoDB" id="9773278at2"/>
<feature type="region of interest" description="Disordered" evidence="1">
    <location>
        <begin position="537"/>
        <end position="562"/>
    </location>
</feature>
<proteinExistence type="predicted"/>
<protein>
    <submittedName>
        <fullName evidence="4">Gliding motility lipoprotein GldJ</fullName>
    </submittedName>
</protein>
<evidence type="ECO:0000256" key="2">
    <source>
        <dbReference type="SAM" id="SignalP"/>
    </source>
</evidence>